<protein>
    <submittedName>
        <fullName evidence="3">YtxH domain-containing protein</fullName>
    </submittedName>
</protein>
<accession>A0ABW4WU19</accession>
<dbReference type="Pfam" id="PF12732">
    <property type="entry name" value="YtxH"/>
    <property type="match status" value="1"/>
</dbReference>
<evidence type="ECO:0000313" key="3">
    <source>
        <dbReference type="EMBL" id="MFD2065909.1"/>
    </source>
</evidence>
<dbReference type="EMBL" id="JBHUHV010000011">
    <property type="protein sequence ID" value="MFD2065909.1"/>
    <property type="molecule type" value="Genomic_DNA"/>
</dbReference>
<reference evidence="4" key="1">
    <citation type="journal article" date="2019" name="Int. J. Syst. Evol. Microbiol.">
        <title>The Global Catalogue of Microorganisms (GCM) 10K type strain sequencing project: providing services to taxonomists for standard genome sequencing and annotation.</title>
        <authorList>
            <consortium name="The Broad Institute Genomics Platform"/>
            <consortium name="The Broad Institute Genome Sequencing Center for Infectious Disease"/>
            <person name="Wu L."/>
            <person name="Ma J."/>
        </authorList>
    </citation>
    <scope>NUCLEOTIDE SEQUENCE [LARGE SCALE GENOMIC DNA]</scope>
    <source>
        <strain evidence="4">JCM 16545</strain>
    </source>
</reference>
<proteinExistence type="predicted"/>
<feature type="compositionally biased region" description="Low complexity" evidence="1">
    <location>
        <begin position="165"/>
        <end position="181"/>
    </location>
</feature>
<gene>
    <name evidence="3" type="ORF">ACFSKU_03375</name>
</gene>
<feature type="compositionally biased region" description="Basic and acidic residues" evidence="1">
    <location>
        <begin position="106"/>
        <end position="118"/>
    </location>
</feature>
<keyword evidence="2" id="KW-0812">Transmembrane</keyword>
<evidence type="ECO:0000256" key="2">
    <source>
        <dbReference type="SAM" id="Phobius"/>
    </source>
</evidence>
<feature type="region of interest" description="Disordered" evidence="1">
    <location>
        <begin position="1"/>
        <end position="48"/>
    </location>
</feature>
<feature type="region of interest" description="Disordered" evidence="1">
    <location>
        <begin position="97"/>
        <end position="197"/>
    </location>
</feature>
<dbReference type="InterPro" id="IPR024623">
    <property type="entry name" value="YtxH"/>
</dbReference>
<dbReference type="Proteomes" id="UP001597369">
    <property type="component" value="Unassembled WGS sequence"/>
</dbReference>
<name>A0ABW4WU19_9BACT</name>
<organism evidence="3 4">
    <name type="scientific">Pontibacter silvestris</name>
    <dbReference type="NCBI Taxonomy" id="2305183"/>
    <lineage>
        <taxon>Bacteria</taxon>
        <taxon>Pseudomonadati</taxon>
        <taxon>Bacteroidota</taxon>
        <taxon>Cytophagia</taxon>
        <taxon>Cytophagales</taxon>
        <taxon>Hymenobacteraceae</taxon>
        <taxon>Pontibacter</taxon>
    </lineage>
</organism>
<sequence length="197" mass="20016">MKTRLECRSLGEDKGNYTTSSVKQIRQKDTSAAKAERNDSSNGSGAGKLAAGLIAGAGVGILAGILLAPEKGKDVRKRVTESASKITDQLTKGYNAGMEKANSLMGKKDGNKSEETRGKVQKSPYTDTNKHDDARVDAMIEDAGKQPGVAGGPVSTTGTVGGSRAGNTGTSTPPPTGGNKPATGGPGVSGKQPGMIE</sequence>
<evidence type="ECO:0000256" key="1">
    <source>
        <dbReference type="SAM" id="MobiDB-lite"/>
    </source>
</evidence>
<evidence type="ECO:0000313" key="4">
    <source>
        <dbReference type="Proteomes" id="UP001597369"/>
    </source>
</evidence>
<feature type="compositionally biased region" description="Basic and acidic residues" evidence="1">
    <location>
        <begin position="26"/>
        <end position="39"/>
    </location>
</feature>
<keyword evidence="2" id="KW-1133">Transmembrane helix</keyword>
<comment type="caution">
    <text evidence="3">The sequence shown here is derived from an EMBL/GenBank/DDBJ whole genome shotgun (WGS) entry which is preliminary data.</text>
</comment>
<keyword evidence="2" id="KW-0472">Membrane</keyword>
<feature type="transmembrane region" description="Helical" evidence="2">
    <location>
        <begin position="49"/>
        <end position="68"/>
    </location>
</feature>
<feature type="compositionally biased region" description="Basic and acidic residues" evidence="1">
    <location>
        <begin position="128"/>
        <end position="144"/>
    </location>
</feature>
<dbReference type="RefSeq" id="WP_229962217.1">
    <property type="nucleotide sequence ID" value="NZ_JAJJWI010000020.1"/>
</dbReference>
<feature type="compositionally biased region" description="Basic and acidic residues" evidence="1">
    <location>
        <begin position="1"/>
        <end position="15"/>
    </location>
</feature>
<keyword evidence="4" id="KW-1185">Reference proteome</keyword>